<proteinExistence type="predicted"/>
<feature type="region of interest" description="Disordered" evidence="1">
    <location>
        <begin position="74"/>
        <end position="99"/>
    </location>
</feature>
<sequence>MVRDENQNGDIPWVQYEPKRPRSRNSSLASIASIASVASITSMARRLSNFWRPNELDAQRRKSMAVPTEPKYVHVPVHAASSHMKTTQTPASRKASMAP</sequence>
<gene>
    <name evidence="2" type="ORF">CONLIGDRAFT_684674</name>
</gene>
<evidence type="ECO:0000256" key="1">
    <source>
        <dbReference type="SAM" id="MobiDB-lite"/>
    </source>
</evidence>
<accession>A0A1J7IFT4</accession>
<evidence type="ECO:0000313" key="2">
    <source>
        <dbReference type="EMBL" id="OIW26147.1"/>
    </source>
</evidence>
<evidence type="ECO:0000313" key="3">
    <source>
        <dbReference type="Proteomes" id="UP000182658"/>
    </source>
</evidence>
<dbReference type="AlphaFoldDB" id="A0A1J7IFT4"/>
<dbReference type="EMBL" id="KV875101">
    <property type="protein sequence ID" value="OIW26147.1"/>
    <property type="molecule type" value="Genomic_DNA"/>
</dbReference>
<protein>
    <submittedName>
        <fullName evidence="2">Uncharacterized protein</fullName>
    </submittedName>
</protein>
<dbReference type="Proteomes" id="UP000182658">
    <property type="component" value="Unassembled WGS sequence"/>
</dbReference>
<name>A0A1J7IFT4_9PEZI</name>
<dbReference type="InParanoid" id="A0A1J7IFT4"/>
<organism evidence="2 3">
    <name type="scientific">Coniochaeta ligniaria NRRL 30616</name>
    <dbReference type="NCBI Taxonomy" id="1408157"/>
    <lineage>
        <taxon>Eukaryota</taxon>
        <taxon>Fungi</taxon>
        <taxon>Dikarya</taxon>
        <taxon>Ascomycota</taxon>
        <taxon>Pezizomycotina</taxon>
        <taxon>Sordariomycetes</taxon>
        <taxon>Sordariomycetidae</taxon>
        <taxon>Coniochaetales</taxon>
        <taxon>Coniochaetaceae</taxon>
        <taxon>Coniochaeta</taxon>
    </lineage>
</organism>
<keyword evidence="3" id="KW-1185">Reference proteome</keyword>
<feature type="region of interest" description="Disordered" evidence="1">
    <location>
        <begin position="1"/>
        <end position="26"/>
    </location>
</feature>
<reference evidence="2 3" key="1">
    <citation type="submission" date="2016-10" db="EMBL/GenBank/DDBJ databases">
        <title>Draft genome sequence of Coniochaeta ligniaria NRRL30616, a lignocellulolytic fungus for bioabatement of inhibitors in plant biomass hydrolysates.</title>
        <authorList>
            <consortium name="DOE Joint Genome Institute"/>
            <person name="Jimenez D.J."/>
            <person name="Hector R.E."/>
            <person name="Riley R."/>
            <person name="Sun H."/>
            <person name="Grigoriev I.V."/>
            <person name="Van Elsas J.D."/>
            <person name="Nichols N.N."/>
        </authorList>
    </citation>
    <scope>NUCLEOTIDE SEQUENCE [LARGE SCALE GENOMIC DNA]</scope>
    <source>
        <strain evidence="2 3">NRRL 30616</strain>
    </source>
</reference>